<dbReference type="Gene3D" id="2.40.10.10">
    <property type="entry name" value="Trypsin-like serine proteases"/>
    <property type="match status" value="1"/>
</dbReference>
<dbReference type="Proteomes" id="UP000472273">
    <property type="component" value="Unplaced"/>
</dbReference>
<organism evidence="3 4">
    <name type="scientific">Pseudonaja textilis</name>
    <name type="common">Eastern brown snake</name>
    <dbReference type="NCBI Taxonomy" id="8673"/>
    <lineage>
        <taxon>Eukaryota</taxon>
        <taxon>Metazoa</taxon>
        <taxon>Chordata</taxon>
        <taxon>Craniata</taxon>
        <taxon>Vertebrata</taxon>
        <taxon>Euteleostomi</taxon>
        <taxon>Lepidosauria</taxon>
        <taxon>Squamata</taxon>
        <taxon>Bifurcata</taxon>
        <taxon>Unidentata</taxon>
        <taxon>Episquamata</taxon>
        <taxon>Toxicofera</taxon>
        <taxon>Serpentes</taxon>
        <taxon>Colubroidea</taxon>
        <taxon>Elapidae</taxon>
        <taxon>Hydrophiinae</taxon>
        <taxon>Pseudonaja</taxon>
    </lineage>
</organism>
<dbReference type="InterPro" id="IPR001254">
    <property type="entry name" value="Trypsin_dom"/>
</dbReference>
<dbReference type="Ensembl" id="ENSPTXT00000023995.1">
    <property type="protein sequence ID" value="ENSPTXP00000023270.1"/>
    <property type="gene ID" value="ENSPTXG00000016159.1"/>
</dbReference>
<evidence type="ECO:0000313" key="4">
    <source>
        <dbReference type="Proteomes" id="UP000472273"/>
    </source>
</evidence>
<dbReference type="GO" id="GO:0006508">
    <property type="term" value="P:proteolysis"/>
    <property type="evidence" value="ECO:0007669"/>
    <property type="project" value="InterPro"/>
</dbReference>
<feature type="domain" description="Peptidase S1" evidence="2">
    <location>
        <begin position="18"/>
        <end position="86"/>
    </location>
</feature>
<keyword evidence="1" id="KW-1015">Disulfide bond</keyword>
<proteinExistence type="predicted"/>
<dbReference type="PANTHER" id="PTHR24252:SF7">
    <property type="entry name" value="HYALIN"/>
    <property type="match status" value="1"/>
</dbReference>
<sequence>FNGAFIRALKNWQEITACNVSDVSPFGEKKMFLLQGDSGGSLVCQREHGPWTLIGVTSWGIGCARRTPGVFTDLTKVLPWIQQHIDTGSNKISPIL</sequence>
<dbReference type="SUPFAM" id="SSF50494">
    <property type="entry name" value="Trypsin-like serine proteases"/>
    <property type="match status" value="1"/>
</dbReference>
<dbReference type="InterPro" id="IPR043504">
    <property type="entry name" value="Peptidase_S1_PA_chymotrypsin"/>
</dbReference>
<protein>
    <recommendedName>
        <fullName evidence="2">Peptidase S1 domain-containing protein</fullName>
    </recommendedName>
</protein>
<name>A0A670ZKI9_PSETE</name>
<dbReference type="GO" id="GO:0004252">
    <property type="term" value="F:serine-type endopeptidase activity"/>
    <property type="evidence" value="ECO:0007669"/>
    <property type="project" value="InterPro"/>
</dbReference>
<evidence type="ECO:0000259" key="2">
    <source>
        <dbReference type="PROSITE" id="PS50240"/>
    </source>
</evidence>
<dbReference type="AlphaFoldDB" id="A0A670ZKI9"/>
<dbReference type="OMA" id="CRNKDGF"/>
<dbReference type="InterPro" id="IPR009003">
    <property type="entry name" value="Peptidase_S1_PA"/>
</dbReference>
<keyword evidence="4" id="KW-1185">Reference proteome</keyword>
<dbReference type="PROSITE" id="PS50240">
    <property type="entry name" value="TRYPSIN_DOM"/>
    <property type="match status" value="1"/>
</dbReference>
<dbReference type="PANTHER" id="PTHR24252">
    <property type="entry name" value="ACROSIN-RELATED"/>
    <property type="match status" value="1"/>
</dbReference>
<accession>A0A670ZKI9</accession>
<reference evidence="3" key="1">
    <citation type="submission" date="2025-05" db="UniProtKB">
        <authorList>
            <consortium name="Ensembl"/>
        </authorList>
    </citation>
    <scope>IDENTIFICATION</scope>
</reference>
<evidence type="ECO:0000256" key="1">
    <source>
        <dbReference type="ARBA" id="ARBA00023157"/>
    </source>
</evidence>
<evidence type="ECO:0000313" key="3">
    <source>
        <dbReference type="Ensembl" id="ENSPTXP00000023270.1"/>
    </source>
</evidence>
<dbReference type="GeneTree" id="ENSGT00940000157791"/>
<dbReference type="Ensembl" id="ENSPTXT00000023997.1">
    <property type="protein sequence ID" value="ENSPTXP00000023272.1"/>
    <property type="gene ID" value="ENSPTXG00000016161.1"/>
</dbReference>
<dbReference type="Pfam" id="PF00089">
    <property type="entry name" value="Trypsin"/>
    <property type="match status" value="1"/>
</dbReference>